<dbReference type="Proteomes" id="UP000272015">
    <property type="component" value="Unassembled WGS sequence"/>
</dbReference>
<evidence type="ECO:0000313" key="2">
    <source>
        <dbReference type="EMBL" id="RJT90851.1"/>
    </source>
</evidence>
<organism evidence="2 3">
    <name type="scientific">Cryobacterium melibiosiphilum</name>
    <dbReference type="NCBI Taxonomy" id="995039"/>
    <lineage>
        <taxon>Bacteria</taxon>
        <taxon>Bacillati</taxon>
        <taxon>Actinomycetota</taxon>
        <taxon>Actinomycetes</taxon>
        <taxon>Micrococcales</taxon>
        <taxon>Microbacteriaceae</taxon>
        <taxon>Cryobacterium</taxon>
    </lineage>
</organism>
<accession>A0A3A5MP45</accession>
<dbReference type="EMBL" id="QZVS01000055">
    <property type="protein sequence ID" value="RJT90851.1"/>
    <property type="molecule type" value="Genomic_DNA"/>
</dbReference>
<dbReference type="RefSeq" id="WP_119971384.1">
    <property type="nucleotide sequence ID" value="NZ_JBHSQA010000004.1"/>
</dbReference>
<name>A0A3A5MP45_9MICO</name>
<dbReference type="GO" id="GO:0005886">
    <property type="term" value="C:plasma membrane"/>
    <property type="evidence" value="ECO:0007669"/>
    <property type="project" value="TreeGrafter"/>
</dbReference>
<gene>
    <name evidence="2" type="ORF">D6T64_03005</name>
</gene>
<feature type="transmembrane region" description="Helical" evidence="1">
    <location>
        <begin position="59"/>
        <end position="83"/>
    </location>
</feature>
<dbReference type="InterPro" id="IPR008523">
    <property type="entry name" value="DUF805"/>
</dbReference>
<dbReference type="OrthoDB" id="9812349at2"/>
<evidence type="ECO:0000256" key="1">
    <source>
        <dbReference type="SAM" id="Phobius"/>
    </source>
</evidence>
<reference evidence="2 3" key="1">
    <citation type="submission" date="2018-09" db="EMBL/GenBank/DDBJ databases">
        <title>Novel species of Cryobacterium.</title>
        <authorList>
            <person name="Liu Q."/>
            <person name="Xin Y.-H."/>
        </authorList>
    </citation>
    <scope>NUCLEOTIDE SEQUENCE [LARGE SCALE GENOMIC DNA]</scope>
    <source>
        <strain evidence="2 3">Hh39</strain>
    </source>
</reference>
<keyword evidence="1" id="KW-1133">Transmembrane helix</keyword>
<dbReference type="PANTHER" id="PTHR34980">
    <property type="entry name" value="INNER MEMBRANE PROTEIN-RELATED-RELATED"/>
    <property type="match status" value="1"/>
</dbReference>
<feature type="transmembrane region" description="Helical" evidence="1">
    <location>
        <begin position="95"/>
        <end position="117"/>
    </location>
</feature>
<proteinExistence type="predicted"/>
<dbReference type="PANTHER" id="PTHR34980:SF2">
    <property type="entry name" value="INNER MEMBRANE PROTEIN YHAH-RELATED"/>
    <property type="match status" value="1"/>
</dbReference>
<keyword evidence="1" id="KW-0812">Transmembrane</keyword>
<keyword evidence="1" id="KW-0472">Membrane</keyword>
<feature type="transmembrane region" description="Helical" evidence="1">
    <location>
        <begin position="27"/>
        <end position="47"/>
    </location>
</feature>
<dbReference type="AlphaFoldDB" id="A0A3A5MP45"/>
<evidence type="ECO:0000313" key="3">
    <source>
        <dbReference type="Proteomes" id="UP000272015"/>
    </source>
</evidence>
<sequence>MRTPMAAVSTVLSRYATFSGRAARSEYWWWALAVGVLLMISGALIIIPTGQDVTGAPEMGLAAIGVPLYLLVVFGLLVPNIAVTVRRLHDANFSGWFYLLVFAFGIGGLVVFVLTLLPSNPAGARFDKLAAPNAAPTFDNRRIS</sequence>
<dbReference type="Pfam" id="PF05656">
    <property type="entry name" value="DUF805"/>
    <property type="match status" value="1"/>
</dbReference>
<protein>
    <submittedName>
        <fullName evidence="2">DUF805 domain-containing protein</fullName>
    </submittedName>
</protein>
<comment type="caution">
    <text evidence="2">The sequence shown here is derived from an EMBL/GenBank/DDBJ whole genome shotgun (WGS) entry which is preliminary data.</text>
</comment>
<keyword evidence="3" id="KW-1185">Reference proteome</keyword>